<reference evidence="1" key="1">
    <citation type="submission" date="2021-11" db="EMBL/GenBank/DDBJ databases">
        <title>BS-T2-15 a new species belonging to the Comamonadaceae family isolated from the soil of a French oak forest.</title>
        <authorList>
            <person name="Mieszkin S."/>
            <person name="Alain K."/>
        </authorList>
    </citation>
    <scope>NUCLEOTIDE SEQUENCE</scope>
    <source>
        <strain evidence="1">BS-T2-15</strain>
    </source>
</reference>
<proteinExistence type="predicted"/>
<sequence length="563" mass="57678">MRRITSWIALGAATTGLLAGCGDGYDDGYWNNGPGGNELISYVGTTGVFAAWADSATGYYAAADIGSYAGKRQSLHGSIDFMTGQDLMQPAGVEIYKTSDGHIRAIDLASFDQPHSRQISSETAATVDDTCSLTGTQVAGAHTDYAGVYFAADLQNPVNSAYFYRLPGLDGACNTADDVVHMVRTGMSSTDAPITVTAMPIATVHSATGSITGFVIKSGATLALVDNNFANPVTLGTFASPVGVAVALPVGTTQGYPTAQLFLVDGNIVRVNYASAATSAPLFTIPAWTPTSNGALFAASPTALYVAVNTAAAGGTPESASIYSIPADGSSVAAPIDTETAHIDSLVFPVAGTNVVWGEAAPTYTIRAMAQSGGSPFTVVSSTVSGGTFNATATAVYYTTWASVTDSSAKTVTRTNTSSGISGLDGSVIQAPLANSTFAIGGEQQPWPDDTTTTATPFETMIQIQNLSPVTASDPANGYTYTVDGVSGGTLVAIPTSTNVPGATIGTLSTSHTMWLTGTFRDAGHTGFIEGTNVASTANPSTRALYLLNTHQSDTLIRITPNL</sequence>
<dbReference type="Proteomes" id="UP001139353">
    <property type="component" value="Unassembled WGS sequence"/>
</dbReference>
<name>A0A9X1YKI7_9BURK</name>
<accession>A0A9X1YKI7</accession>
<gene>
    <name evidence="1" type="ORF">LPC04_19340</name>
</gene>
<comment type="caution">
    <text evidence="1">The sequence shown here is derived from an EMBL/GenBank/DDBJ whole genome shotgun (WGS) entry which is preliminary data.</text>
</comment>
<evidence type="ECO:0000313" key="1">
    <source>
        <dbReference type="EMBL" id="MCK9687863.1"/>
    </source>
</evidence>
<keyword evidence="2" id="KW-1185">Reference proteome</keyword>
<organism evidence="1 2">
    <name type="scientific">Scleromatobacter humisilvae</name>
    <dbReference type="NCBI Taxonomy" id="2897159"/>
    <lineage>
        <taxon>Bacteria</taxon>
        <taxon>Pseudomonadati</taxon>
        <taxon>Pseudomonadota</taxon>
        <taxon>Betaproteobacteria</taxon>
        <taxon>Burkholderiales</taxon>
        <taxon>Sphaerotilaceae</taxon>
        <taxon>Scleromatobacter</taxon>
    </lineage>
</organism>
<dbReference type="AlphaFoldDB" id="A0A9X1YKI7"/>
<dbReference type="PROSITE" id="PS51257">
    <property type="entry name" value="PROKAR_LIPOPROTEIN"/>
    <property type="match status" value="1"/>
</dbReference>
<dbReference type="EMBL" id="JAJLJH010000006">
    <property type="protein sequence ID" value="MCK9687863.1"/>
    <property type="molecule type" value="Genomic_DNA"/>
</dbReference>
<dbReference type="RefSeq" id="WP_275683908.1">
    <property type="nucleotide sequence ID" value="NZ_JAJLJH010000006.1"/>
</dbReference>
<evidence type="ECO:0000313" key="2">
    <source>
        <dbReference type="Proteomes" id="UP001139353"/>
    </source>
</evidence>
<protein>
    <submittedName>
        <fullName evidence="1">Uncharacterized protein</fullName>
    </submittedName>
</protein>